<feature type="compositionally biased region" description="Basic and acidic residues" evidence="1">
    <location>
        <begin position="51"/>
        <end position="62"/>
    </location>
</feature>
<feature type="region of interest" description="Disordered" evidence="1">
    <location>
        <begin position="180"/>
        <end position="208"/>
    </location>
</feature>
<dbReference type="AlphaFoldDB" id="A0A5J4YKP8"/>
<dbReference type="Proteomes" id="UP000324585">
    <property type="component" value="Unassembled WGS sequence"/>
</dbReference>
<gene>
    <name evidence="2" type="ORF">FVE85_9742</name>
</gene>
<accession>A0A5J4YKP8</accession>
<evidence type="ECO:0000313" key="3">
    <source>
        <dbReference type="Proteomes" id="UP000324585"/>
    </source>
</evidence>
<dbReference type="EMBL" id="VRMN01000012">
    <property type="protein sequence ID" value="KAA8491695.1"/>
    <property type="molecule type" value="Genomic_DNA"/>
</dbReference>
<name>A0A5J4YKP8_PORPP</name>
<feature type="region of interest" description="Disordered" evidence="1">
    <location>
        <begin position="305"/>
        <end position="326"/>
    </location>
</feature>
<keyword evidence="3" id="KW-1185">Reference proteome</keyword>
<reference evidence="3" key="1">
    <citation type="journal article" date="2019" name="Nat. Commun.">
        <title>Expansion of phycobilisome linker gene families in mesophilic red algae.</title>
        <authorList>
            <person name="Lee J."/>
            <person name="Kim D."/>
            <person name="Bhattacharya D."/>
            <person name="Yoon H.S."/>
        </authorList>
    </citation>
    <scope>NUCLEOTIDE SEQUENCE [LARGE SCALE GENOMIC DNA]</scope>
    <source>
        <strain evidence="3">CCMP 1328</strain>
    </source>
</reference>
<comment type="caution">
    <text evidence="2">The sequence shown here is derived from an EMBL/GenBank/DDBJ whole genome shotgun (WGS) entry which is preliminary data.</text>
</comment>
<protein>
    <submittedName>
        <fullName evidence="2">Uncharacterized protein</fullName>
    </submittedName>
</protein>
<evidence type="ECO:0000313" key="2">
    <source>
        <dbReference type="EMBL" id="KAA8491695.1"/>
    </source>
</evidence>
<feature type="compositionally biased region" description="Polar residues" evidence="1">
    <location>
        <begin position="317"/>
        <end position="326"/>
    </location>
</feature>
<sequence length="326" mass="34615">MSGATAVRAMRKRAKYGAIEINLTSQPGASDVSRRSFVSAPSCSVSAPVDARPEDTAARCDVRGSSGTANPQTSKVGATHEGEQRDDSDAQQTVPAPAATFETQDEDGDNEENDGRKVFIRGFGSSKSRTLSGHRARTAKESDDIEDDGVESEPARLSAETLEAGDLHRRFFNASHLARLSKGAGQQIPEEHEGRDDSMDSKQREEPTVEEFGLRMLAYMGYTASKDYVAAARDEGLNARPSRLGVGASLSAAPSDFDQQASLATPTLDAGESEGRAAEYKGKAGDVLPAESGKGPALPVVFGITSESSVDEDLNPDLSTMLQRED</sequence>
<feature type="compositionally biased region" description="Low complexity" evidence="1">
    <location>
        <begin position="36"/>
        <end position="50"/>
    </location>
</feature>
<feature type="compositionally biased region" description="Basic and acidic residues" evidence="1">
    <location>
        <begin position="189"/>
        <end position="207"/>
    </location>
</feature>
<evidence type="ECO:0000256" key="1">
    <source>
        <dbReference type="SAM" id="MobiDB-lite"/>
    </source>
</evidence>
<feature type="region of interest" description="Disordered" evidence="1">
    <location>
        <begin position="257"/>
        <end position="281"/>
    </location>
</feature>
<feature type="compositionally biased region" description="Basic and acidic residues" evidence="1">
    <location>
        <begin position="78"/>
        <end position="88"/>
    </location>
</feature>
<proteinExistence type="predicted"/>
<feature type="compositionally biased region" description="Acidic residues" evidence="1">
    <location>
        <begin position="103"/>
        <end position="112"/>
    </location>
</feature>
<organism evidence="2 3">
    <name type="scientific">Porphyridium purpureum</name>
    <name type="common">Red alga</name>
    <name type="synonym">Porphyridium cruentum</name>
    <dbReference type="NCBI Taxonomy" id="35688"/>
    <lineage>
        <taxon>Eukaryota</taxon>
        <taxon>Rhodophyta</taxon>
        <taxon>Bangiophyceae</taxon>
        <taxon>Porphyridiales</taxon>
        <taxon>Porphyridiaceae</taxon>
        <taxon>Porphyridium</taxon>
    </lineage>
</organism>
<feature type="region of interest" description="Disordered" evidence="1">
    <location>
        <begin position="25"/>
        <end position="156"/>
    </location>
</feature>
<feature type="compositionally biased region" description="Polar residues" evidence="1">
    <location>
        <begin position="65"/>
        <end position="76"/>
    </location>
</feature>